<dbReference type="Gene3D" id="3.90.226.10">
    <property type="entry name" value="2-enoyl-CoA Hydratase, Chain A, domain 1"/>
    <property type="match status" value="1"/>
</dbReference>
<dbReference type="GO" id="GO:0009368">
    <property type="term" value="C:endopeptidase Clp complex"/>
    <property type="evidence" value="ECO:0007669"/>
    <property type="project" value="TreeGrafter"/>
</dbReference>
<keyword evidence="5" id="KW-0720">Serine protease</keyword>
<dbReference type="GO" id="GO:0004252">
    <property type="term" value="F:serine-type endopeptidase activity"/>
    <property type="evidence" value="ECO:0007669"/>
    <property type="project" value="InterPro"/>
</dbReference>
<evidence type="ECO:0000256" key="4">
    <source>
        <dbReference type="ARBA" id="ARBA00022801"/>
    </source>
</evidence>
<evidence type="ECO:0000256" key="1">
    <source>
        <dbReference type="ARBA" id="ARBA00007039"/>
    </source>
</evidence>
<comment type="similarity">
    <text evidence="1 6">Belongs to the peptidase S14 family.</text>
</comment>
<feature type="compositionally biased region" description="Acidic residues" evidence="7">
    <location>
        <begin position="218"/>
        <end position="228"/>
    </location>
</feature>
<dbReference type="Proteomes" id="UP000612899">
    <property type="component" value="Unassembled WGS sequence"/>
</dbReference>
<dbReference type="PRINTS" id="PR00127">
    <property type="entry name" value="CLPPROTEASEP"/>
</dbReference>
<evidence type="ECO:0000313" key="8">
    <source>
        <dbReference type="EMBL" id="GIH07493.1"/>
    </source>
</evidence>
<dbReference type="NCBIfam" id="NF045542">
    <property type="entry name" value="Clp_rel_HeadMat"/>
    <property type="match status" value="1"/>
</dbReference>
<gene>
    <name evidence="8" type="ORF">Rhe02_55600</name>
</gene>
<comment type="caution">
    <text evidence="8">The sequence shown here is derived from an EMBL/GenBank/DDBJ whole genome shotgun (WGS) entry which is preliminary data.</text>
</comment>
<dbReference type="PANTHER" id="PTHR10381:SF70">
    <property type="entry name" value="ATP-DEPENDENT CLP PROTEASE PROTEOLYTIC SUBUNIT"/>
    <property type="match status" value="1"/>
</dbReference>
<organism evidence="8 9">
    <name type="scientific">Rhizocola hellebori</name>
    <dbReference type="NCBI Taxonomy" id="1392758"/>
    <lineage>
        <taxon>Bacteria</taxon>
        <taxon>Bacillati</taxon>
        <taxon>Actinomycetota</taxon>
        <taxon>Actinomycetes</taxon>
        <taxon>Micromonosporales</taxon>
        <taxon>Micromonosporaceae</taxon>
        <taxon>Rhizocola</taxon>
    </lineage>
</organism>
<dbReference type="GO" id="GO:0004176">
    <property type="term" value="F:ATP-dependent peptidase activity"/>
    <property type="evidence" value="ECO:0007669"/>
    <property type="project" value="InterPro"/>
</dbReference>
<dbReference type="GO" id="GO:0051117">
    <property type="term" value="F:ATPase binding"/>
    <property type="evidence" value="ECO:0007669"/>
    <property type="project" value="TreeGrafter"/>
</dbReference>
<dbReference type="CDD" id="cd07016">
    <property type="entry name" value="S14_ClpP_1"/>
    <property type="match status" value="1"/>
</dbReference>
<feature type="compositionally biased region" description="Basic and acidic residues" evidence="7">
    <location>
        <begin position="229"/>
        <end position="240"/>
    </location>
</feature>
<keyword evidence="2" id="KW-0963">Cytoplasm</keyword>
<evidence type="ECO:0000256" key="3">
    <source>
        <dbReference type="ARBA" id="ARBA00022670"/>
    </source>
</evidence>
<keyword evidence="9" id="KW-1185">Reference proteome</keyword>
<dbReference type="RefSeq" id="WP_203911282.1">
    <property type="nucleotide sequence ID" value="NZ_BONY01000037.1"/>
</dbReference>
<evidence type="ECO:0000256" key="7">
    <source>
        <dbReference type="SAM" id="MobiDB-lite"/>
    </source>
</evidence>
<sequence length="255" mass="27309">MIDLRRLGARCAQAQAFAARARTELGIRAEASAQPWWRVSNADGDRAKVYIYDLIHPWFGLNALDFAQDLDAISASNIDLHINSPGGDVWDAYAMFAALKAHPAKVTAHVDGIAASAASFIAMSAEEVLIGKPSRMMIHDAAGLSYGDPAETRLFADLLDEISADVAQIYADKAGGKAAKWREAMQANGSFGTWYSSAQAVKAGLADRIDDGTTAATEPEEEEAPEEGSPEKETAGVEDARSQLVRAGARLFPKR</sequence>
<accession>A0A8J3QD41</accession>
<dbReference type="InterPro" id="IPR029045">
    <property type="entry name" value="ClpP/crotonase-like_dom_sf"/>
</dbReference>
<evidence type="ECO:0000256" key="2">
    <source>
        <dbReference type="ARBA" id="ARBA00022490"/>
    </source>
</evidence>
<keyword evidence="4" id="KW-0378">Hydrolase</keyword>
<evidence type="ECO:0000256" key="6">
    <source>
        <dbReference type="RuleBase" id="RU003567"/>
    </source>
</evidence>
<evidence type="ECO:0000313" key="9">
    <source>
        <dbReference type="Proteomes" id="UP000612899"/>
    </source>
</evidence>
<dbReference type="Pfam" id="PF00574">
    <property type="entry name" value="CLP_protease"/>
    <property type="match status" value="1"/>
</dbReference>
<evidence type="ECO:0000256" key="5">
    <source>
        <dbReference type="ARBA" id="ARBA00022825"/>
    </source>
</evidence>
<protein>
    <recommendedName>
        <fullName evidence="6">ATP-dependent Clp protease proteolytic subunit</fullName>
    </recommendedName>
</protein>
<name>A0A8J3QD41_9ACTN</name>
<dbReference type="SUPFAM" id="SSF52096">
    <property type="entry name" value="ClpP/crotonase"/>
    <property type="match status" value="1"/>
</dbReference>
<dbReference type="AlphaFoldDB" id="A0A8J3QD41"/>
<keyword evidence="3" id="KW-0645">Protease</keyword>
<dbReference type="GO" id="GO:0006515">
    <property type="term" value="P:protein quality control for misfolded or incompletely synthesized proteins"/>
    <property type="evidence" value="ECO:0007669"/>
    <property type="project" value="TreeGrafter"/>
</dbReference>
<dbReference type="PANTHER" id="PTHR10381">
    <property type="entry name" value="ATP-DEPENDENT CLP PROTEASE PROTEOLYTIC SUBUNIT"/>
    <property type="match status" value="1"/>
</dbReference>
<proteinExistence type="inferred from homology"/>
<feature type="region of interest" description="Disordered" evidence="7">
    <location>
        <begin position="208"/>
        <end position="240"/>
    </location>
</feature>
<dbReference type="EMBL" id="BONY01000037">
    <property type="protein sequence ID" value="GIH07493.1"/>
    <property type="molecule type" value="Genomic_DNA"/>
</dbReference>
<dbReference type="InterPro" id="IPR001907">
    <property type="entry name" value="ClpP"/>
</dbReference>
<reference evidence="8" key="1">
    <citation type="submission" date="2021-01" db="EMBL/GenBank/DDBJ databases">
        <title>Whole genome shotgun sequence of Rhizocola hellebori NBRC 109834.</title>
        <authorList>
            <person name="Komaki H."/>
            <person name="Tamura T."/>
        </authorList>
    </citation>
    <scope>NUCLEOTIDE SEQUENCE</scope>
    <source>
        <strain evidence="8">NBRC 109834</strain>
    </source>
</reference>
<dbReference type="InterPro" id="IPR023562">
    <property type="entry name" value="ClpP/TepA"/>
</dbReference>